<dbReference type="InterPro" id="IPR012340">
    <property type="entry name" value="NA-bd_OB-fold"/>
</dbReference>
<keyword evidence="5 14" id="KW-0235">DNA replication</keyword>
<dbReference type="Proteomes" id="UP000410492">
    <property type="component" value="Unassembled WGS sequence"/>
</dbReference>
<dbReference type="GO" id="GO:1902975">
    <property type="term" value="P:mitotic DNA replication initiation"/>
    <property type="evidence" value="ECO:0007669"/>
    <property type="project" value="TreeGrafter"/>
</dbReference>
<dbReference type="InterPro" id="IPR027417">
    <property type="entry name" value="P-loop_NTPase"/>
</dbReference>
<keyword evidence="9 13" id="KW-0067">ATP-binding</keyword>
<dbReference type="GO" id="GO:0005524">
    <property type="term" value="F:ATP binding"/>
    <property type="evidence" value="ECO:0007669"/>
    <property type="project" value="UniProtKB-UniRule"/>
</dbReference>
<dbReference type="CDD" id="cd17754">
    <property type="entry name" value="MCM3"/>
    <property type="match status" value="1"/>
</dbReference>
<sequence>MDNIAQDVDNHLRVLQKEYLDFLDDQEDQGKYASLIKNMIADKSQRLVVNINDLRRKNPARARSLLTNAFEEQKAFQAALKECVINSTSEFIKDQEEYFIAFEGSFGKNHVTPRSLTSSYLGNLICVEGIVTKCSLVHPKIVRSVHYCPATNKVIERKYTDLTSFDAFPSAAVYPTKDDDGNPLETEFGMSTYKDHQTISIQEMPEKAPAGQLPRAVDIICDNDLVDVCKPGDRIQVVGNFRCLPNKQANYTNAVFRTIVIANNISQLSKETQTSISKEDVANCKKLAKNHKNIFNLLAKSLAPSIHGHEYIKRAILCLLLGGVEKVLPNGTRLRGDINVLLIGDPSVAKSQLLRYVLQTAPRAITTTGRGSSGVGLTAAVTTDQETGERRLEAGAMVLADRGVVCIDEFDKMSDIDRTAIHEVMEQGRVTIAKAGIHASLNARCSVLAAANPVYGKYNQYKTPMENIGLQDSILSRFDCLFVMLDNVDEDQDLKISDHVVRMHRYRNPLEQDGEVLPLGSNVDVLSTINLDDANEEKKTAIYEKYDALLHGSSRKKTDEILSVEFMRKYIHFVKLFKPTLSERACEIIADEYSRLRSEEMLENDVARTQPVTPRTLETMIRLATAHAKARMSTTVAAQDANAAIELVQYAYFKKVLEKEKKRRKRGEGDSSEDEDDDDDQHRKRTRAGRSVGGADTDDEMPSTQSSTRSSRTARSARDDTMTEEATVNGVNGINGHHVEESQRGSEPMDDDSPVEISGERLSTFKGSLYRAFRENRSQSLSIPRIREIVNTDNATPYTPGEMTAAFNRMTDDNQVMVADGNVFLI</sequence>
<keyword evidence="18" id="KW-1185">Reference proteome</keyword>
<evidence type="ECO:0000313" key="18">
    <source>
        <dbReference type="Proteomes" id="UP000410492"/>
    </source>
</evidence>
<dbReference type="GO" id="GO:0005694">
    <property type="term" value="C:chromosome"/>
    <property type="evidence" value="ECO:0007669"/>
    <property type="project" value="UniProtKB-SubCell"/>
</dbReference>
<comment type="catalytic activity">
    <reaction evidence="14">
        <text>ATP + H2O = ADP + phosphate + H(+)</text>
        <dbReference type="Rhea" id="RHEA:13065"/>
        <dbReference type="ChEBI" id="CHEBI:15377"/>
        <dbReference type="ChEBI" id="CHEBI:15378"/>
        <dbReference type="ChEBI" id="CHEBI:30616"/>
        <dbReference type="ChEBI" id="CHEBI:43474"/>
        <dbReference type="ChEBI" id="CHEBI:456216"/>
        <dbReference type="EC" id="3.6.4.12"/>
    </reaction>
</comment>
<keyword evidence="4" id="KW-0158">Chromosome</keyword>
<dbReference type="InterPro" id="IPR001208">
    <property type="entry name" value="MCM_dom"/>
</dbReference>
<dbReference type="PRINTS" id="PR01659">
    <property type="entry name" value="MCMPROTEIN3"/>
</dbReference>
<evidence type="ECO:0000256" key="6">
    <source>
        <dbReference type="ARBA" id="ARBA00022741"/>
    </source>
</evidence>
<keyword evidence="7 14" id="KW-0378">Hydrolase</keyword>
<comment type="subunit">
    <text evidence="14">Component of the MCM2-7 complex.</text>
</comment>
<keyword evidence="10 13" id="KW-0238">DNA-binding</keyword>
<dbReference type="PROSITE" id="PS00847">
    <property type="entry name" value="MCM_1"/>
    <property type="match status" value="1"/>
</dbReference>
<dbReference type="SUPFAM" id="SSF52540">
    <property type="entry name" value="P-loop containing nucleoside triphosphate hydrolases"/>
    <property type="match status" value="1"/>
</dbReference>
<dbReference type="EMBL" id="CAACVG010008531">
    <property type="protein sequence ID" value="VEN50179.1"/>
    <property type="molecule type" value="Genomic_DNA"/>
</dbReference>
<dbReference type="GO" id="GO:0003697">
    <property type="term" value="F:single-stranded DNA binding"/>
    <property type="evidence" value="ECO:0007669"/>
    <property type="project" value="TreeGrafter"/>
</dbReference>
<dbReference type="InterPro" id="IPR018525">
    <property type="entry name" value="MCM_CS"/>
</dbReference>
<keyword evidence="8 14" id="KW-0347">Helicase</keyword>
<evidence type="ECO:0000256" key="1">
    <source>
        <dbReference type="ARBA" id="ARBA00004123"/>
    </source>
</evidence>
<evidence type="ECO:0000256" key="14">
    <source>
        <dbReference type="RuleBase" id="RU368061"/>
    </source>
</evidence>
<feature type="domain" description="MCM C-terminal AAA(+) ATPase" evidence="16">
    <location>
        <begin position="294"/>
        <end position="500"/>
    </location>
</feature>
<gene>
    <name evidence="17" type="ORF">CALMAC_LOCUS11033</name>
</gene>
<organism evidence="17 18">
    <name type="scientific">Callosobruchus maculatus</name>
    <name type="common">Southern cowpea weevil</name>
    <name type="synonym">Pulse bruchid</name>
    <dbReference type="NCBI Taxonomy" id="64391"/>
    <lineage>
        <taxon>Eukaryota</taxon>
        <taxon>Metazoa</taxon>
        <taxon>Ecdysozoa</taxon>
        <taxon>Arthropoda</taxon>
        <taxon>Hexapoda</taxon>
        <taxon>Insecta</taxon>
        <taxon>Pterygota</taxon>
        <taxon>Neoptera</taxon>
        <taxon>Endopterygota</taxon>
        <taxon>Coleoptera</taxon>
        <taxon>Polyphaga</taxon>
        <taxon>Cucujiformia</taxon>
        <taxon>Chrysomeloidea</taxon>
        <taxon>Chrysomelidae</taxon>
        <taxon>Bruchinae</taxon>
        <taxon>Bruchini</taxon>
        <taxon>Callosobruchus</taxon>
    </lineage>
</organism>
<feature type="region of interest" description="Disordered" evidence="15">
    <location>
        <begin position="659"/>
        <end position="757"/>
    </location>
</feature>
<dbReference type="InterPro" id="IPR056575">
    <property type="entry name" value="WH_MCM3_C"/>
</dbReference>
<name>A0A653CR48_CALMS</name>
<evidence type="ECO:0000256" key="8">
    <source>
        <dbReference type="ARBA" id="ARBA00022806"/>
    </source>
</evidence>
<dbReference type="GO" id="GO:0000727">
    <property type="term" value="P:double-strand break repair via break-induced replication"/>
    <property type="evidence" value="ECO:0007669"/>
    <property type="project" value="TreeGrafter"/>
</dbReference>
<dbReference type="InterPro" id="IPR031327">
    <property type="entry name" value="MCM"/>
</dbReference>
<dbReference type="Gene3D" id="2.40.50.140">
    <property type="entry name" value="Nucleic acid-binding proteins"/>
    <property type="match status" value="1"/>
</dbReference>
<evidence type="ECO:0000256" key="7">
    <source>
        <dbReference type="ARBA" id="ARBA00022801"/>
    </source>
</evidence>
<dbReference type="FunFam" id="2.20.28.10:FF:000006">
    <property type="entry name" value="DNA helicase"/>
    <property type="match status" value="1"/>
</dbReference>
<dbReference type="SMART" id="SM00350">
    <property type="entry name" value="MCM"/>
    <property type="match status" value="1"/>
</dbReference>
<dbReference type="InterPro" id="IPR008046">
    <property type="entry name" value="Mcm3"/>
</dbReference>
<dbReference type="Gene3D" id="3.30.1640.10">
    <property type="entry name" value="mini-chromosome maintenance (MCM) complex, chain A, domain 1"/>
    <property type="match status" value="1"/>
</dbReference>
<dbReference type="Gene3D" id="2.20.28.10">
    <property type="match status" value="1"/>
</dbReference>
<dbReference type="EC" id="3.6.4.12" evidence="14"/>
<keyword evidence="12" id="KW-0131">Cell cycle</keyword>
<reference evidence="17 18" key="1">
    <citation type="submission" date="2019-01" db="EMBL/GenBank/DDBJ databases">
        <authorList>
            <person name="Sayadi A."/>
        </authorList>
    </citation>
    <scope>NUCLEOTIDE SEQUENCE [LARGE SCALE GENOMIC DNA]</scope>
</reference>
<keyword evidence="6 13" id="KW-0547">Nucleotide-binding</keyword>
<dbReference type="OrthoDB" id="1882346at2759"/>
<dbReference type="PANTHER" id="PTHR11630">
    <property type="entry name" value="DNA REPLICATION LICENSING FACTOR MCM FAMILY MEMBER"/>
    <property type="match status" value="1"/>
</dbReference>
<dbReference type="PANTHER" id="PTHR11630:SF46">
    <property type="entry name" value="DNA REPLICATION LICENSING FACTOR MCM3-RELATED"/>
    <property type="match status" value="1"/>
</dbReference>
<accession>A0A653CR48</accession>
<dbReference type="SUPFAM" id="SSF50249">
    <property type="entry name" value="Nucleic acid-binding proteins"/>
    <property type="match status" value="1"/>
</dbReference>
<dbReference type="GO" id="GO:0017116">
    <property type="term" value="F:single-stranded DNA helicase activity"/>
    <property type="evidence" value="ECO:0007669"/>
    <property type="project" value="TreeGrafter"/>
</dbReference>
<dbReference type="InterPro" id="IPR033762">
    <property type="entry name" value="MCM_OB"/>
</dbReference>
<evidence type="ECO:0000256" key="12">
    <source>
        <dbReference type="ARBA" id="ARBA00023306"/>
    </source>
</evidence>
<proteinExistence type="inferred from homology"/>
<evidence type="ECO:0000256" key="13">
    <source>
        <dbReference type="RuleBase" id="RU004070"/>
    </source>
</evidence>
<dbReference type="Gene3D" id="3.40.50.300">
    <property type="entry name" value="P-loop containing nucleotide triphosphate hydrolases"/>
    <property type="match status" value="1"/>
</dbReference>
<dbReference type="Pfam" id="PF17855">
    <property type="entry name" value="MCM_lid"/>
    <property type="match status" value="1"/>
</dbReference>
<dbReference type="Pfam" id="PF17207">
    <property type="entry name" value="MCM_OB"/>
    <property type="match status" value="1"/>
</dbReference>
<dbReference type="InterPro" id="IPR003593">
    <property type="entry name" value="AAA+_ATPase"/>
</dbReference>
<dbReference type="Pfam" id="PF00493">
    <property type="entry name" value="MCM"/>
    <property type="match status" value="1"/>
</dbReference>
<evidence type="ECO:0000313" key="17">
    <source>
        <dbReference type="EMBL" id="VEN50179.1"/>
    </source>
</evidence>
<feature type="compositionally biased region" description="Low complexity" evidence="15">
    <location>
        <begin position="703"/>
        <end position="714"/>
    </location>
</feature>
<dbReference type="GO" id="GO:0006271">
    <property type="term" value="P:DNA strand elongation involved in DNA replication"/>
    <property type="evidence" value="ECO:0007669"/>
    <property type="project" value="TreeGrafter"/>
</dbReference>
<keyword evidence="11 14" id="KW-0539">Nucleus</keyword>
<dbReference type="GO" id="GO:0016887">
    <property type="term" value="F:ATP hydrolysis activity"/>
    <property type="evidence" value="ECO:0007669"/>
    <property type="project" value="RHEA"/>
</dbReference>
<comment type="function">
    <text evidence="14">Acts as component of the MCM2-7 complex (MCM complex) which is the replicative helicase essential for 'once per cell cycle' DNA replication initiation and elongation in eukaryotic cells. The active ATPase sites in the MCM2-7 ring are formed through the interaction surfaces of two neighboring subunits such that a critical structure of a conserved arginine finger motif is provided in trans relative to the ATP-binding site of the Walker A box of the adjacent subunit. The six ATPase active sites, however, are likely to contribute differentially to the complex helicase activity.</text>
</comment>
<dbReference type="InterPro" id="IPR041562">
    <property type="entry name" value="MCM_lid"/>
</dbReference>
<feature type="compositionally biased region" description="Acidic residues" evidence="15">
    <location>
        <begin position="670"/>
        <end position="679"/>
    </location>
</feature>
<dbReference type="FunFam" id="3.30.1640.10:FF:000002">
    <property type="entry name" value="DNA helicase"/>
    <property type="match status" value="1"/>
</dbReference>
<comment type="subcellular location">
    <subcellularLocation>
        <location evidence="2">Chromosome</location>
    </subcellularLocation>
    <subcellularLocation>
        <location evidence="1 14">Nucleus</location>
    </subcellularLocation>
</comment>
<evidence type="ECO:0000256" key="3">
    <source>
        <dbReference type="ARBA" id="ARBA00008010"/>
    </source>
</evidence>
<evidence type="ECO:0000256" key="10">
    <source>
        <dbReference type="ARBA" id="ARBA00023125"/>
    </source>
</evidence>
<dbReference type="GO" id="GO:0005634">
    <property type="term" value="C:nucleus"/>
    <property type="evidence" value="ECO:0007669"/>
    <property type="project" value="UniProtKB-SubCell"/>
</dbReference>
<evidence type="ECO:0000256" key="4">
    <source>
        <dbReference type="ARBA" id="ARBA00022454"/>
    </source>
</evidence>
<evidence type="ECO:0000259" key="16">
    <source>
        <dbReference type="PROSITE" id="PS50051"/>
    </source>
</evidence>
<dbReference type="AlphaFoldDB" id="A0A653CR48"/>
<dbReference type="PRINTS" id="PR01657">
    <property type="entry name" value="MCMFAMILY"/>
</dbReference>
<evidence type="ECO:0000256" key="5">
    <source>
        <dbReference type="ARBA" id="ARBA00022705"/>
    </source>
</evidence>
<evidence type="ECO:0000256" key="15">
    <source>
        <dbReference type="SAM" id="MobiDB-lite"/>
    </source>
</evidence>
<dbReference type="Pfam" id="PF23191">
    <property type="entry name" value="WHD_MCM3_C"/>
    <property type="match status" value="1"/>
</dbReference>
<evidence type="ECO:0000256" key="9">
    <source>
        <dbReference type="ARBA" id="ARBA00022840"/>
    </source>
</evidence>
<dbReference type="Pfam" id="PF14551">
    <property type="entry name" value="MCM_N"/>
    <property type="match status" value="1"/>
</dbReference>
<dbReference type="PROSITE" id="PS50051">
    <property type="entry name" value="MCM_2"/>
    <property type="match status" value="1"/>
</dbReference>
<dbReference type="SMART" id="SM00382">
    <property type="entry name" value="AAA"/>
    <property type="match status" value="1"/>
</dbReference>
<dbReference type="InterPro" id="IPR027925">
    <property type="entry name" value="MCM_N"/>
</dbReference>
<comment type="similarity">
    <text evidence="3 13">Belongs to the MCM family.</text>
</comment>
<protein>
    <recommendedName>
        <fullName evidence="14">DNA replication licensing factor MCM3</fullName>
        <ecNumber evidence="14">3.6.4.12</ecNumber>
    </recommendedName>
</protein>
<evidence type="ECO:0000256" key="2">
    <source>
        <dbReference type="ARBA" id="ARBA00004286"/>
    </source>
</evidence>
<dbReference type="GO" id="GO:0042555">
    <property type="term" value="C:MCM complex"/>
    <property type="evidence" value="ECO:0007669"/>
    <property type="project" value="UniProtKB-UniRule"/>
</dbReference>
<evidence type="ECO:0000256" key="11">
    <source>
        <dbReference type="ARBA" id="ARBA00023242"/>
    </source>
</evidence>